<dbReference type="RefSeq" id="WP_146301502.1">
    <property type="nucleotide sequence ID" value="NZ_CP042301.2"/>
</dbReference>
<feature type="compositionally biased region" description="Low complexity" evidence="10">
    <location>
        <begin position="259"/>
        <end position="269"/>
    </location>
</feature>
<organism evidence="11 12">
    <name type="scientific">Nitratireductor mangrovi</name>
    <dbReference type="NCBI Taxonomy" id="2599600"/>
    <lineage>
        <taxon>Bacteria</taxon>
        <taxon>Pseudomonadati</taxon>
        <taxon>Pseudomonadota</taxon>
        <taxon>Alphaproteobacteria</taxon>
        <taxon>Hyphomicrobiales</taxon>
        <taxon>Phyllobacteriaceae</taxon>
        <taxon>Nitratireductor</taxon>
    </lineage>
</organism>
<dbReference type="Gene3D" id="1.10.150.20">
    <property type="entry name" value="5' to 3' exonuclease, C-terminal subdomain"/>
    <property type="match status" value="1"/>
</dbReference>
<keyword evidence="3" id="KW-0479">Metal-binding</keyword>
<proteinExistence type="inferred from homology"/>
<dbReference type="FunFam" id="3.40.30.10:FF:000022">
    <property type="entry name" value="NADH dehydrogenase flavoprotein 2, mitochondrial"/>
    <property type="match status" value="1"/>
</dbReference>
<dbReference type="GO" id="GO:0098662">
    <property type="term" value="P:inorganic cation transmembrane transport"/>
    <property type="evidence" value="ECO:0007669"/>
    <property type="project" value="UniProtKB-ARBA"/>
</dbReference>
<dbReference type="Pfam" id="PF01257">
    <property type="entry name" value="2Fe-2S_thioredx"/>
    <property type="match status" value="1"/>
</dbReference>
<evidence type="ECO:0000313" key="11">
    <source>
        <dbReference type="EMBL" id="QDZ02868.1"/>
    </source>
</evidence>
<keyword evidence="7" id="KW-0520">NAD</keyword>
<keyword evidence="6" id="KW-0411">Iron-sulfur</keyword>
<feature type="compositionally biased region" description="Low complexity" evidence="10">
    <location>
        <begin position="290"/>
        <end position="319"/>
    </location>
</feature>
<evidence type="ECO:0000256" key="5">
    <source>
        <dbReference type="ARBA" id="ARBA00023004"/>
    </source>
</evidence>
<evidence type="ECO:0000256" key="7">
    <source>
        <dbReference type="ARBA" id="ARBA00023027"/>
    </source>
</evidence>
<feature type="compositionally biased region" description="Basic and acidic residues" evidence="10">
    <location>
        <begin position="201"/>
        <end position="215"/>
    </location>
</feature>
<comment type="similarity">
    <text evidence="1">Belongs to the complex I 24 kDa subunit family.</text>
</comment>
<evidence type="ECO:0000256" key="10">
    <source>
        <dbReference type="SAM" id="MobiDB-lite"/>
    </source>
</evidence>
<dbReference type="Proteomes" id="UP000321389">
    <property type="component" value="Chromosome"/>
</dbReference>
<dbReference type="NCBIfam" id="TIGR01958">
    <property type="entry name" value="nuoE_fam"/>
    <property type="match status" value="1"/>
</dbReference>
<protein>
    <submittedName>
        <fullName evidence="11">NADH-quinone oxidoreductase subunit E</fullName>
        <ecNumber evidence="11">1.6.5.11</ecNumber>
    </submittedName>
</protein>
<dbReference type="InterPro" id="IPR041921">
    <property type="entry name" value="NuoE_N"/>
</dbReference>
<dbReference type="PANTHER" id="PTHR10371:SF3">
    <property type="entry name" value="NADH DEHYDROGENASE [UBIQUINONE] FLAVOPROTEIN 2, MITOCHONDRIAL"/>
    <property type="match status" value="1"/>
</dbReference>
<dbReference type="GO" id="GO:0098796">
    <property type="term" value="C:membrane protein complex"/>
    <property type="evidence" value="ECO:0007669"/>
    <property type="project" value="UniProtKB-ARBA"/>
</dbReference>
<dbReference type="AlphaFoldDB" id="A0A5B8L5X0"/>
<evidence type="ECO:0000256" key="8">
    <source>
        <dbReference type="ARBA" id="ARBA00034078"/>
    </source>
</evidence>
<dbReference type="InterPro" id="IPR042128">
    <property type="entry name" value="NuoE_dom"/>
</dbReference>
<dbReference type="Gene3D" id="1.10.10.1590">
    <property type="entry name" value="NADH-quinone oxidoreductase subunit E"/>
    <property type="match status" value="1"/>
</dbReference>
<dbReference type="SUPFAM" id="SSF52833">
    <property type="entry name" value="Thioredoxin-like"/>
    <property type="match status" value="1"/>
</dbReference>
<dbReference type="InterPro" id="IPR036249">
    <property type="entry name" value="Thioredoxin-like_sf"/>
</dbReference>
<keyword evidence="2" id="KW-0001">2Fe-2S</keyword>
<dbReference type="NCBIfam" id="NF005724">
    <property type="entry name" value="PRK07539.1-4"/>
    <property type="match status" value="1"/>
</dbReference>
<keyword evidence="4" id="KW-1278">Translocase</keyword>
<keyword evidence="5" id="KW-0408">Iron</keyword>
<comment type="cofactor">
    <cofactor evidence="8">
        <name>[2Fe-2S] cluster</name>
        <dbReference type="ChEBI" id="CHEBI:190135"/>
    </cofactor>
</comment>
<evidence type="ECO:0000256" key="3">
    <source>
        <dbReference type="ARBA" id="ARBA00022723"/>
    </source>
</evidence>
<dbReference type="GO" id="GO:0003954">
    <property type="term" value="F:NADH dehydrogenase activity"/>
    <property type="evidence" value="ECO:0007669"/>
    <property type="project" value="TreeGrafter"/>
</dbReference>
<dbReference type="NCBIfam" id="NF009040">
    <property type="entry name" value="PRK12373.1"/>
    <property type="match status" value="1"/>
</dbReference>
<dbReference type="PROSITE" id="PS01099">
    <property type="entry name" value="COMPLEX1_24K"/>
    <property type="match status" value="1"/>
</dbReference>
<evidence type="ECO:0000256" key="1">
    <source>
        <dbReference type="ARBA" id="ARBA00010643"/>
    </source>
</evidence>
<dbReference type="OrthoDB" id="9807941at2"/>
<dbReference type="PANTHER" id="PTHR10371">
    <property type="entry name" value="NADH DEHYDROGENASE UBIQUINONE FLAVOPROTEIN 2, MITOCHONDRIAL"/>
    <property type="match status" value="1"/>
</dbReference>
<dbReference type="GO" id="GO:0008324">
    <property type="term" value="F:monoatomic cation transmembrane transporter activity"/>
    <property type="evidence" value="ECO:0007669"/>
    <property type="project" value="UniProtKB-ARBA"/>
</dbReference>
<evidence type="ECO:0000256" key="9">
    <source>
        <dbReference type="ARBA" id="ARBA00047712"/>
    </source>
</evidence>
<evidence type="ECO:0000256" key="6">
    <source>
        <dbReference type="ARBA" id="ARBA00023014"/>
    </source>
</evidence>
<evidence type="ECO:0000256" key="4">
    <source>
        <dbReference type="ARBA" id="ARBA00022967"/>
    </source>
</evidence>
<gene>
    <name evidence="11" type="ORF">FQ775_22245</name>
</gene>
<dbReference type="EMBL" id="CP042301">
    <property type="protein sequence ID" value="QDZ02868.1"/>
    <property type="molecule type" value="Genomic_DNA"/>
</dbReference>
<dbReference type="EC" id="1.6.5.11" evidence="11"/>
<sequence>MSVRRLAEPALQPAAFAFNRAKSAEAKKWIKKYPKGREQSAVIPLLMLAQEQEGWVTQPAIEAIADMLDMPYIRALEVATFYTQFQLKPVGTKAHIQVCGTTPCMLRGSEALMDVCRDKIHPEQFHANADGTLSWEEVECLGACVNAPMVMIFKDTYEDLTPERLGEIIDAFENGKGDSVTPGPQVDRFRSAPASGFTSLADEKAVLKSTRDKASKAGKPKGDPVPPSKSAKPKTDAIETSPAVKTPSKVKASPNGEKAASVAAPKANARTANKAEPAVEGDARQRKARQAPARPVKLAGTGAKGSAGKAAGKAAQDGAPSLLDKNRPIGMERPAAPDDLKLISGVGPKIEKTLHSLGIFTYAQIAAWKKAEREWVDGFLKFHGRIERDEWVKQAKALAKGGEAEYVRVFGKKPR</sequence>
<keyword evidence="11" id="KW-0560">Oxidoreductase</keyword>
<comment type="catalytic activity">
    <reaction evidence="9">
        <text>a quinone + NADH + 5 H(+)(in) = a quinol + NAD(+) + 4 H(+)(out)</text>
        <dbReference type="Rhea" id="RHEA:57888"/>
        <dbReference type="ChEBI" id="CHEBI:15378"/>
        <dbReference type="ChEBI" id="CHEBI:24646"/>
        <dbReference type="ChEBI" id="CHEBI:57540"/>
        <dbReference type="ChEBI" id="CHEBI:57945"/>
        <dbReference type="ChEBI" id="CHEBI:132124"/>
    </reaction>
</comment>
<keyword evidence="12" id="KW-1185">Reference proteome</keyword>
<dbReference type="GO" id="GO:0046872">
    <property type="term" value="F:metal ion binding"/>
    <property type="evidence" value="ECO:0007669"/>
    <property type="project" value="UniProtKB-KW"/>
</dbReference>
<dbReference type="GO" id="GO:0022890">
    <property type="term" value="F:inorganic cation transmembrane transporter activity"/>
    <property type="evidence" value="ECO:0007669"/>
    <property type="project" value="UniProtKB-ARBA"/>
</dbReference>
<dbReference type="GO" id="GO:0022804">
    <property type="term" value="F:active transmembrane transporter activity"/>
    <property type="evidence" value="ECO:0007669"/>
    <property type="project" value="UniProtKB-ARBA"/>
</dbReference>
<dbReference type="CDD" id="cd03064">
    <property type="entry name" value="TRX_Fd_NuoE"/>
    <property type="match status" value="1"/>
</dbReference>
<reference evidence="11" key="1">
    <citation type="submission" date="2020-04" db="EMBL/GenBank/DDBJ databases">
        <title>Nitratireductor sp. nov. isolated from mangrove soil.</title>
        <authorList>
            <person name="Ye Y."/>
        </authorList>
    </citation>
    <scope>NUCLEOTIDE SEQUENCE</scope>
    <source>
        <strain evidence="11">SY7</strain>
    </source>
</reference>
<dbReference type="InterPro" id="IPR002023">
    <property type="entry name" value="NuoE-like"/>
</dbReference>
<dbReference type="Gene3D" id="3.40.30.10">
    <property type="entry name" value="Glutaredoxin"/>
    <property type="match status" value="1"/>
</dbReference>
<dbReference type="GO" id="GO:0031967">
    <property type="term" value="C:organelle envelope"/>
    <property type="evidence" value="ECO:0007669"/>
    <property type="project" value="UniProtKB-ARBA"/>
</dbReference>
<evidence type="ECO:0000313" key="12">
    <source>
        <dbReference type="Proteomes" id="UP000321389"/>
    </source>
</evidence>
<dbReference type="FunFam" id="1.10.10.1590:FF:000001">
    <property type="entry name" value="NADH-quinone oxidoreductase subunit E"/>
    <property type="match status" value="1"/>
</dbReference>
<name>A0A5B8L5X0_9HYPH</name>
<dbReference type="GO" id="GO:0031090">
    <property type="term" value="C:organelle membrane"/>
    <property type="evidence" value="ECO:0007669"/>
    <property type="project" value="UniProtKB-ARBA"/>
</dbReference>
<dbReference type="GO" id="GO:0051537">
    <property type="term" value="F:2 iron, 2 sulfur cluster binding"/>
    <property type="evidence" value="ECO:0007669"/>
    <property type="project" value="UniProtKB-KW"/>
</dbReference>
<feature type="region of interest" description="Disordered" evidence="10">
    <location>
        <begin position="173"/>
        <end position="328"/>
    </location>
</feature>
<accession>A0A5B8L5X0</accession>
<dbReference type="GO" id="GO:1902494">
    <property type="term" value="C:catalytic complex"/>
    <property type="evidence" value="ECO:0007669"/>
    <property type="project" value="UniProtKB-ARBA"/>
</dbReference>
<dbReference type="KEGG" id="niy:FQ775_22245"/>
<evidence type="ECO:0000256" key="2">
    <source>
        <dbReference type="ARBA" id="ARBA00022714"/>
    </source>
</evidence>